<keyword evidence="5" id="KW-1185">Reference proteome</keyword>
<evidence type="ECO:0000256" key="1">
    <source>
        <dbReference type="ARBA" id="ARBA00022605"/>
    </source>
</evidence>
<evidence type="ECO:0000256" key="3">
    <source>
        <dbReference type="ARBA" id="ARBA00023167"/>
    </source>
</evidence>
<protein>
    <submittedName>
        <fullName evidence="4">HAD-like protein</fullName>
    </submittedName>
</protein>
<dbReference type="PANTHER" id="PTHR20371:SF1">
    <property type="entry name" value="ENOLASE-PHOSPHATASE E1"/>
    <property type="match status" value="1"/>
</dbReference>
<dbReference type="Pfam" id="PF00702">
    <property type="entry name" value="Hydrolase"/>
    <property type="match status" value="1"/>
</dbReference>
<keyword evidence="2" id="KW-0378">Hydrolase</keyword>
<proteinExistence type="predicted"/>
<name>A0A6A5U8W0_9PLEO</name>
<dbReference type="EMBL" id="ML976981">
    <property type="protein sequence ID" value="KAF1961114.1"/>
    <property type="molecule type" value="Genomic_DNA"/>
</dbReference>
<dbReference type="GO" id="GO:0000287">
    <property type="term" value="F:magnesium ion binding"/>
    <property type="evidence" value="ECO:0007669"/>
    <property type="project" value="InterPro"/>
</dbReference>
<dbReference type="InterPro" id="IPR023943">
    <property type="entry name" value="Enolase-ppase_E1"/>
</dbReference>
<dbReference type="InterPro" id="IPR023214">
    <property type="entry name" value="HAD_sf"/>
</dbReference>
<dbReference type="PANTHER" id="PTHR20371">
    <property type="entry name" value="ENOLASE-PHOSPHATASE E1"/>
    <property type="match status" value="1"/>
</dbReference>
<evidence type="ECO:0000313" key="4">
    <source>
        <dbReference type="EMBL" id="KAF1961114.1"/>
    </source>
</evidence>
<dbReference type="Gene3D" id="3.40.50.1000">
    <property type="entry name" value="HAD superfamily/HAD-like"/>
    <property type="match status" value="1"/>
</dbReference>
<evidence type="ECO:0000256" key="2">
    <source>
        <dbReference type="ARBA" id="ARBA00022801"/>
    </source>
</evidence>
<dbReference type="Proteomes" id="UP000800035">
    <property type="component" value="Unassembled WGS sequence"/>
</dbReference>
<dbReference type="GO" id="GO:0019509">
    <property type="term" value="P:L-methionine salvage from methylthioadenosine"/>
    <property type="evidence" value="ECO:0007669"/>
    <property type="project" value="InterPro"/>
</dbReference>
<sequence length="169" mass="18381">MPVSLDKGRWTGSKVALLDIGKLWKTGYENGELKTPLFDDVISTLEAWKHAGKTLAIFSSGSVQAQLQFFSVVKDGSSTRDLKPLFTAHFDPTTAGPKLEKSSYEKICKELGEDTASVTFLTDNIKEAEAAHAAGMYAVLVDRPGNAALSAEDRERFAVIERLTDLPSS</sequence>
<reference evidence="4" key="1">
    <citation type="journal article" date="2020" name="Stud. Mycol.">
        <title>101 Dothideomycetes genomes: a test case for predicting lifestyles and emergence of pathogens.</title>
        <authorList>
            <person name="Haridas S."/>
            <person name="Albert R."/>
            <person name="Binder M."/>
            <person name="Bloem J."/>
            <person name="Labutti K."/>
            <person name="Salamov A."/>
            <person name="Andreopoulos B."/>
            <person name="Baker S."/>
            <person name="Barry K."/>
            <person name="Bills G."/>
            <person name="Bluhm B."/>
            <person name="Cannon C."/>
            <person name="Castanera R."/>
            <person name="Culley D."/>
            <person name="Daum C."/>
            <person name="Ezra D."/>
            <person name="Gonzalez J."/>
            <person name="Henrissat B."/>
            <person name="Kuo A."/>
            <person name="Liang C."/>
            <person name="Lipzen A."/>
            <person name="Lutzoni F."/>
            <person name="Magnuson J."/>
            <person name="Mondo S."/>
            <person name="Nolan M."/>
            <person name="Ohm R."/>
            <person name="Pangilinan J."/>
            <person name="Park H.-J."/>
            <person name="Ramirez L."/>
            <person name="Alfaro M."/>
            <person name="Sun H."/>
            <person name="Tritt A."/>
            <person name="Yoshinaga Y."/>
            <person name="Zwiers L.-H."/>
            <person name="Turgeon B."/>
            <person name="Goodwin S."/>
            <person name="Spatafora J."/>
            <person name="Crous P."/>
            <person name="Grigoriev I."/>
        </authorList>
    </citation>
    <scope>NUCLEOTIDE SEQUENCE</scope>
    <source>
        <strain evidence="4">CBS 675.92</strain>
    </source>
</reference>
<evidence type="ECO:0000313" key="5">
    <source>
        <dbReference type="Proteomes" id="UP000800035"/>
    </source>
</evidence>
<dbReference type="AlphaFoldDB" id="A0A6A5U8W0"/>
<dbReference type="InterPro" id="IPR036412">
    <property type="entry name" value="HAD-like_sf"/>
</dbReference>
<keyword evidence="3" id="KW-0486">Methionine biosynthesis</keyword>
<organism evidence="4 5">
    <name type="scientific">Byssothecium circinans</name>
    <dbReference type="NCBI Taxonomy" id="147558"/>
    <lineage>
        <taxon>Eukaryota</taxon>
        <taxon>Fungi</taxon>
        <taxon>Dikarya</taxon>
        <taxon>Ascomycota</taxon>
        <taxon>Pezizomycotina</taxon>
        <taxon>Dothideomycetes</taxon>
        <taxon>Pleosporomycetidae</taxon>
        <taxon>Pleosporales</taxon>
        <taxon>Massarineae</taxon>
        <taxon>Massarinaceae</taxon>
        <taxon>Byssothecium</taxon>
    </lineage>
</organism>
<dbReference type="GO" id="GO:0043874">
    <property type="term" value="F:acireductone synthase activity"/>
    <property type="evidence" value="ECO:0007669"/>
    <property type="project" value="InterPro"/>
</dbReference>
<accession>A0A6A5U8W0</accession>
<dbReference type="OrthoDB" id="272500at2759"/>
<keyword evidence="1" id="KW-0028">Amino-acid biosynthesis</keyword>
<dbReference type="SUPFAM" id="SSF56784">
    <property type="entry name" value="HAD-like"/>
    <property type="match status" value="1"/>
</dbReference>
<gene>
    <name evidence="4" type="ORF">CC80DRAFT_230245</name>
</gene>
<dbReference type="NCBIfam" id="TIGR01691">
    <property type="entry name" value="enolase-ppase"/>
    <property type="match status" value="1"/>
</dbReference>